<dbReference type="AlphaFoldDB" id="A0A6J1T6V2"/>
<name>A0A6J1T6V2_FRAOC</name>
<evidence type="ECO:0000259" key="3">
    <source>
        <dbReference type="Pfam" id="PF09631"/>
    </source>
</evidence>
<dbReference type="GO" id="GO:0006388">
    <property type="term" value="P:tRNA splicing, via endonucleolytic cleavage and ligation"/>
    <property type="evidence" value="ECO:0007669"/>
    <property type="project" value="InterPro"/>
</dbReference>
<dbReference type="GO" id="GO:0003676">
    <property type="term" value="F:nucleic acid binding"/>
    <property type="evidence" value="ECO:0007669"/>
    <property type="project" value="InterPro"/>
</dbReference>
<gene>
    <name evidence="5" type="primary">LOC113212802</name>
</gene>
<dbReference type="InterPro" id="IPR018593">
    <property type="entry name" value="tRNA-endonuc_su_Sen15"/>
</dbReference>
<dbReference type="Pfam" id="PF09631">
    <property type="entry name" value="Sen15"/>
    <property type="match status" value="1"/>
</dbReference>
<evidence type="ECO:0000313" key="4">
    <source>
        <dbReference type="Proteomes" id="UP000504606"/>
    </source>
</evidence>
<proteinExistence type="inferred from homology"/>
<organism evidence="4 5">
    <name type="scientific">Frankliniella occidentalis</name>
    <name type="common">Western flower thrips</name>
    <name type="synonym">Euthrips occidentalis</name>
    <dbReference type="NCBI Taxonomy" id="133901"/>
    <lineage>
        <taxon>Eukaryota</taxon>
        <taxon>Metazoa</taxon>
        <taxon>Ecdysozoa</taxon>
        <taxon>Arthropoda</taxon>
        <taxon>Hexapoda</taxon>
        <taxon>Insecta</taxon>
        <taxon>Pterygota</taxon>
        <taxon>Neoptera</taxon>
        <taxon>Paraneoptera</taxon>
        <taxon>Thysanoptera</taxon>
        <taxon>Terebrantia</taxon>
        <taxon>Thripoidea</taxon>
        <taxon>Thripidae</taxon>
        <taxon>Frankliniella</taxon>
    </lineage>
</organism>
<dbReference type="GeneID" id="113212802"/>
<dbReference type="Gene3D" id="3.40.1350.10">
    <property type="match status" value="1"/>
</dbReference>
<reference evidence="5" key="1">
    <citation type="submission" date="2025-08" db="UniProtKB">
        <authorList>
            <consortium name="RefSeq"/>
        </authorList>
    </citation>
    <scope>IDENTIFICATION</scope>
    <source>
        <tissue evidence="5">Whole organism</tissue>
    </source>
</reference>
<dbReference type="PANTHER" id="PTHR28582:SF1">
    <property type="entry name" value="TRNA-SPLICING ENDONUCLEASE SUBUNIT SEN15"/>
    <property type="match status" value="1"/>
</dbReference>
<feature type="domain" description="tRNA-splicing endonuclease subunit Sen15" evidence="3">
    <location>
        <begin position="30"/>
        <end position="122"/>
    </location>
</feature>
<dbReference type="SUPFAM" id="SSF53032">
    <property type="entry name" value="tRNA-intron endonuclease catalytic domain-like"/>
    <property type="match status" value="1"/>
</dbReference>
<keyword evidence="2" id="KW-0819">tRNA processing</keyword>
<dbReference type="InterPro" id="IPR011856">
    <property type="entry name" value="tRNA_endonuc-like_dom_sf"/>
</dbReference>
<evidence type="ECO:0000256" key="1">
    <source>
        <dbReference type="ARBA" id="ARBA00006091"/>
    </source>
</evidence>
<dbReference type="OrthoDB" id="10002170at2759"/>
<evidence type="ECO:0000256" key="2">
    <source>
        <dbReference type="ARBA" id="ARBA00022694"/>
    </source>
</evidence>
<dbReference type="RefSeq" id="XP_026287410.1">
    <property type="nucleotide sequence ID" value="XM_026431625.2"/>
</dbReference>
<accession>A0A6J1T6V2</accession>
<evidence type="ECO:0000313" key="5">
    <source>
        <dbReference type="RefSeq" id="XP_026287410.1"/>
    </source>
</evidence>
<sequence length="169" mass="19307">MNNGNIHPVLKDLLAFGCGDQRIPPAAFAVFMDLSEVRAVWDLQYQFCKALDIIYLTGRENVSDIETNIYLPLPASYTVSPAWLEKVQNSLSTKNRGLILAFKDADSTVVYYQITEGLVTPDSLEIVQERKASEERRRLLQTELWRKRSQLYEMAKHNSNSINDNEHTA</sequence>
<protein>
    <submittedName>
        <fullName evidence="5">tRNA-splicing endonuclease subunit Sen15-like</fullName>
    </submittedName>
</protein>
<dbReference type="PANTHER" id="PTHR28582">
    <property type="entry name" value="TRNA-SPLICING ENDONUCLEASE SUBUNIT SEN15"/>
    <property type="match status" value="1"/>
</dbReference>
<comment type="similarity">
    <text evidence="1">Belongs to the SEN15 family.</text>
</comment>
<dbReference type="InterPro" id="IPR036167">
    <property type="entry name" value="tRNA_intron_Endo_cat-like_sf"/>
</dbReference>
<dbReference type="KEGG" id="foc:113212802"/>
<keyword evidence="4" id="KW-1185">Reference proteome</keyword>
<dbReference type="Proteomes" id="UP000504606">
    <property type="component" value="Unplaced"/>
</dbReference>
<dbReference type="GO" id="GO:0005634">
    <property type="term" value="C:nucleus"/>
    <property type="evidence" value="ECO:0007669"/>
    <property type="project" value="UniProtKB-ARBA"/>
</dbReference>